<name>D3PEB5_DEFDS</name>
<dbReference type="EMBL" id="AP011529">
    <property type="protein sequence ID" value="BAI80938.1"/>
    <property type="molecule type" value="Genomic_DNA"/>
</dbReference>
<dbReference type="eggNOG" id="COG1136">
    <property type="taxonomic scope" value="Bacteria"/>
</dbReference>
<gene>
    <name evidence="1" type="ordered locus">DEFDS_1478</name>
</gene>
<dbReference type="RefSeq" id="WP_013008184.1">
    <property type="nucleotide sequence ID" value="NC_013939.1"/>
</dbReference>
<reference evidence="1 2" key="1">
    <citation type="journal article" date="2010" name="DNA Res.">
        <title>Bacterial lifestyle in a deep-sea hydrothermal vent chimney revealed by the genome sequence of the thermophilic bacterium Deferribacter desulfuricans SSM1.</title>
        <authorList>
            <person name="Takaki Y."/>
            <person name="Shimamura S."/>
            <person name="Nakagawa S."/>
            <person name="Fukuhara Y."/>
            <person name="Horikawa H."/>
            <person name="Ankai A."/>
            <person name="Harada T."/>
            <person name="Hosoyama A."/>
            <person name="Oguchi A."/>
            <person name="Fukui S."/>
            <person name="Fujita N."/>
            <person name="Takami H."/>
            <person name="Takai K."/>
        </authorList>
    </citation>
    <scope>NUCLEOTIDE SEQUENCE [LARGE SCALE GENOMIC DNA]</scope>
    <source>
        <strain evidence="2">DSM 14783 / JCM 11476 / NBRC 101012 / SSM1</strain>
    </source>
</reference>
<protein>
    <submittedName>
        <fullName evidence="1">Uncharacterized protein</fullName>
    </submittedName>
</protein>
<dbReference type="OrthoDB" id="9845467at2"/>
<sequence>MILIFTNKDEKELIYEIKSKRVEKVGFVCDSLPLISNLNLIENLLLIVEYHGLNIDKNSIVEDLKRYNLFNKRYYRKDSLELFEIFFVKYLMCKYFQADTICFVNQFHSFVHKREIFYEFFRENYSENFVIIERDVYKKLLIDNLKLKEMDLDLWLKNGLKT</sequence>
<dbReference type="Proteomes" id="UP000001520">
    <property type="component" value="Chromosome"/>
</dbReference>
<dbReference type="KEGG" id="ddf:DEFDS_1478"/>
<evidence type="ECO:0000313" key="1">
    <source>
        <dbReference type="EMBL" id="BAI80938.1"/>
    </source>
</evidence>
<keyword evidence="2" id="KW-1185">Reference proteome</keyword>
<evidence type="ECO:0000313" key="2">
    <source>
        <dbReference type="Proteomes" id="UP000001520"/>
    </source>
</evidence>
<proteinExistence type="predicted"/>
<accession>D3PEB5</accession>
<dbReference type="AlphaFoldDB" id="D3PEB5"/>
<dbReference type="HOGENOM" id="CLU_1632660_0_0_0"/>
<dbReference type="STRING" id="639282.DEFDS_1478"/>
<organism evidence="1 2">
    <name type="scientific">Deferribacter desulfuricans (strain DSM 14783 / JCM 11476 / NBRC 101012 / SSM1)</name>
    <dbReference type="NCBI Taxonomy" id="639282"/>
    <lineage>
        <taxon>Bacteria</taxon>
        <taxon>Pseudomonadati</taxon>
        <taxon>Deferribacterota</taxon>
        <taxon>Deferribacteres</taxon>
        <taxon>Deferribacterales</taxon>
        <taxon>Deferribacteraceae</taxon>
        <taxon>Deferribacter</taxon>
    </lineage>
</organism>